<accession>A0AAD5YAD9</accession>
<sequence>MNAIFASPGIGAYVLELVLDLRYSSGSWIYRFVQVLPPFLINLTRLEYRHLPALNPLFYALSSRFNTISELILFGLKKQSFKEILQLTNRCHSLRTVTLIDCDWKSPSTFYARRGCSFHRFHLEPFRGCYNPQDQRDDVLRWLITSKAASTLVAFHLVISNLPDRIPRLPDLLGLCSATLQALTLDISASFLDVESSGPLSPSPSIPSFLALRDLRISYNNEDLPSFFRFLRQLISKSNSLRNIAIRLHRENHFNVDFVPHWKAIDDTLASSRFSNLQSVEIFENFPRGAKEWQSRSGRKYISGRLVLLGKLLPGLHKRGVLWWGDITGEGTDIVMQGIPPDEGSTLRDVWSPLTRQSVFNWRRRP</sequence>
<gene>
    <name evidence="1" type="ORF">NLI96_g11941</name>
</gene>
<protein>
    <submittedName>
        <fullName evidence="1">Uncharacterized protein</fullName>
    </submittedName>
</protein>
<keyword evidence="2" id="KW-1185">Reference proteome</keyword>
<dbReference type="Proteomes" id="UP001212997">
    <property type="component" value="Unassembled WGS sequence"/>
</dbReference>
<organism evidence="1 2">
    <name type="scientific">Meripilus lineatus</name>
    <dbReference type="NCBI Taxonomy" id="2056292"/>
    <lineage>
        <taxon>Eukaryota</taxon>
        <taxon>Fungi</taxon>
        <taxon>Dikarya</taxon>
        <taxon>Basidiomycota</taxon>
        <taxon>Agaricomycotina</taxon>
        <taxon>Agaricomycetes</taxon>
        <taxon>Polyporales</taxon>
        <taxon>Meripilaceae</taxon>
        <taxon>Meripilus</taxon>
    </lineage>
</organism>
<dbReference type="InterPro" id="IPR032675">
    <property type="entry name" value="LRR_dom_sf"/>
</dbReference>
<comment type="caution">
    <text evidence="1">The sequence shown here is derived from an EMBL/GenBank/DDBJ whole genome shotgun (WGS) entry which is preliminary data.</text>
</comment>
<reference evidence="1" key="1">
    <citation type="submission" date="2022-07" db="EMBL/GenBank/DDBJ databases">
        <title>Genome Sequence of Physisporinus lineatus.</title>
        <authorList>
            <person name="Buettner E."/>
        </authorList>
    </citation>
    <scope>NUCLEOTIDE SEQUENCE</scope>
    <source>
        <strain evidence="1">VT162</strain>
    </source>
</reference>
<evidence type="ECO:0000313" key="1">
    <source>
        <dbReference type="EMBL" id="KAJ3475279.1"/>
    </source>
</evidence>
<proteinExistence type="predicted"/>
<evidence type="ECO:0000313" key="2">
    <source>
        <dbReference type="Proteomes" id="UP001212997"/>
    </source>
</evidence>
<dbReference type="AlphaFoldDB" id="A0AAD5YAD9"/>
<dbReference type="Gene3D" id="3.80.10.10">
    <property type="entry name" value="Ribonuclease Inhibitor"/>
    <property type="match status" value="1"/>
</dbReference>
<name>A0AAD5YAD9_9APHY</name>
<dbReference type="EMBL" id="JANAWD010000884">
    <property type="protein sequence ID" value="KAJ3475279.1"/>
    <property type="molecule type" value="Genomic_DNA"/>
</dbReference>